<gene>
    <name evidence="7" type="ORF">CWD94_26465</name>
</gene>
<feature type="transmembrane region" description="Helical" evidence="6">
    <location>
        <begin position="74"/>
        <end position="94"/>
    </location>
</feature>
<dbReference type="SUPFAM" id="SSF103473">
    <property type="entry name" value="MFS general substrate transporter"/>
    <property type="match status" value="1"/>
</dbReference>
<accession>A0A2M9PY38</accession>
<dbReference type="Gene3D" id="1.20.1250.20">
    <property type="entry name" value="MFS general substrate transporter like domains"/>
    <property type="match status" value="2"/>
</dbReference>
<keyword evidence="4 6" id="KW-1133">Transmembrane helix</keyword>
<reference evidence="7 8" key="1">
    <citation type="submission" date="2017-11" db="EMBL/GenBank/DDBJ databases">
        <title>Bacterial isolate from king chilli rhizosphere.</title>
        <authorList>
            <person name="Takhelmayum P."/>
            <person name="Sarangthem I."/>
        </authorList>
    </citation>
    <scope>NUCLEOTIDE SEQUENCE [LARGE SCALE GENOMIC DNA]</scope>
    <source>
        <strain evidence="8">t26</strain>
    </source>
</reference>
<dbReference type="PANTHER" id="PTHR23513">
    <property type="entry name" value="INTEGRAL MEMBRANE EFFLUX PROTEIN-RELATED"/>
    <property type="match status" value="1"/>
</dbReference>
<feature type="transmembrane region" description="Helical" evidence="6">
    <location>
        <begin position="21"/>
        <end position="38"/>
    </location>
</feature>
<dbReference type="InterPro" id="IPR011701">
    <property type="entry name" value="MFS"/>
</dbReference>
<feature type="transmembrane region" description="Helical" evidence="6">
    <location>
        <begin position="44"/>
        <end position="62"/>
    </location>
</feature>
<dbReference type="GO" id="GO:0022857">
    <property type="term" value="F:transmembrane transporter activity"/>
    <property type="evidence" value="ECO:0007669"/>
    <property type="project" value="InterPro"/>
</dbReference>
<feature type="transmembrane region" description="Helical" evidence="6">
    <location>
        <begin position="375"/>
        <end position="393"/>
    </location>
</feature>
<feature type="transmembrane region" description="Helical" evidence="6">
    <location>
        <begin position="141"/>
        <end position="161"/>
    </location>
</feature>
<comment type="subcellular location">
    <subcellularLocation>
        <location evidence="1">Cell membrane</location>
        <topology evidence="1">Multi-pass membrane protein</topology>
    </subcellularLocation>
</comment>
<keyword evidence="2" id="KW-1003">Cell membrane</keyword>
<evidence type="ECO:0000313" key="7">
    <source>
        <dbReference type="EMBL" id="PJO40754.1"/>
    </source>
</evidence>
<keyword evidence="3 6" id="KW-0812">Transmembrane</keyword>
<organism evidence="7 8">
    <name type="scientific">Lysinibacillus xylanilyticus</name>
    <dbReference type="NCBI Taxonomy" id="582475"/>
    <lineage>
        <taxon>Bacteria</taxon>
        <taxon>Bacillati</taxon>
        <taxon>Bacillota</taxon>
        <taxon>Bacilli</taxon>
        <taxon>Bacillales</taxon>
        <taxon>Bacillaceae</taxon>
        <taxon>Lysinibacillus</taxon>
    </lineage>
</organism>
<keyword evidence="5 6" id="KW-0472">Membrane</keyword>
<evidence type="ECO:0000256" key="2">
    <source>
        <dbReference type="ARBA" id="ARBA00022475"/>
    </source>
</evidence>
<sequence>MTLAKNKNFIYLISGRVITNFGDSLYTVALTYITISFYNFGASALATFGLIAFLPSLMNFAFGTLIDNFRNKKNLLIIFEIIQLISITGILLTVYFRLDIILIFLLHFIFSFANTMIYPAQSSFIPEILQNKEKDIEKSVYIMNITNNTVDIISNFLSAIILIYMSIISILVLDIFTFLLCIALFFKISQKNINNTSINDNHSQKKLNYKDSILYSFKYFWKEKTPSRIVVMEGILSGLTTMVMRIVGAYLVIINIGVEYLGILLAIQGGSELIGVFLSNHIKMPFKNFFMIDYLISGTAITLIVFTDNIALKTFLFSLTFFLIGMSGTVYGKMIYHFYDYKHIGKVSSVINTVSSSAIVACMLIPMIYDDVERLIFITGVITIVFGLYLLFFNNSKDSLEDV</sequence>
<dbReference type="Pfam" id="PF07690">
    <property type="entry name" value="MFS_1"/>
    <property type="match status" value="1"/>
</dbReference>
<evidence type="ECO:0000256" key="1">
    <source>
        <dbReference type="ARBA" id="ARBA00004651"/>
    </source>
</evidence>
<dbReference type="PRINTS" id="PR01988">
    <property type="entry name" value="EXPORTERBACE"/>
</dbReference>
<dbReference type="EMBL" id="PHQY01000702">
    <property type="protein sequence ID" value="PJO40754.1"/>
    <property type="molecule type" value="Genomic_DNA"/>
</dbReference>
<evidence type="ECO:0000256" key="3">
    <source>
        <dbReference type="ARBA" id="ARBA00022692"/>
    </source>
</evidence>
<proteinExistence type="predicted"/>
<feature type="transmembrane region" description="Helical" evidence="6">
    <location>
        <begin position="100"/>
        <end position="120"/>
    </location>
</feature>
<dbReference type="Proteomes" id="UP000232101">
    <property type="component" value="Unassembled WGS sequence"/>
</dbReference>
<comment type="caution">
    <text evidence="7">The sequence shown here is derived from an EMBL/GenBank/DDBJ whole genome shotgun (WGS) entry which is preliminary data.</text>
</comment>
<feature type="transmembrane region" description="Helical" evidence="6">
    <location>
        <begin position="350"/>
        <end position="369"/>
    </location>
</feature>
<evidence type="ECO:0008006" key="9">
    <source>
        <dbReference type="Google" id="ProtNLM"/>
    </source>
</evidence>
<evidence type="ECO:0000256" key="4">
    <source>
        <dbReference type="ARBA" id="ARBA00022989"/>
    </source>
</evidence>
<feature type="transmembrane region" description="Helical" evidence="6">
    <location>
        <begin position="167"/>
        <end position="186"/>
    </location>
</feature>
<dbReference type="InterPro" id="IPR036259">
    <property type="entry name" value="MFS_trans_sf"/>
</dbReference>
<dbReference type="AlphaFoldDB" id="A0A2M9PY38"/>
<dbReference type="InterPro" id="IPR022324">
    <property type="entry name" value="Bacilysin_exporter_BacE_put"/>
</dbReference>
<name>A0A2M9PY38_9BACI</name>
<dbReference type="RefSeq" id="WP_100545707.1">
    <property type="nucleotide sequence ID" value="NZ_CP158849.1"/>
</dbReference>
<feature type="transmembrane region" description="Helical" evidence="6">
    <location>
        <begin position="290"/>
        <end position="310"/>
    </location>
</feature>
<protein>
    <recommendedName>
        <fullName evidence="9">MFS transporter</fullName>
    </recommendedName>
</protein>
<evidence type="ECO:0000256" key="6">
    <source>
        <dbReference type="SAM" id="Phobius"/>
    </source>
</evidence>
<dbReference type="GO" id="GO:0005886">
    <property type="term" value="C:plasma membrane"/>
    <property type="evidence" value="ECO:0007669"/>
    <property type="project" value="UniProtKB-SubCell"/>
</dbReference>
<evidence type="ECO:0000256" key="5">
    <source>
        <dbReference type="ARBA" id="ARBA00023136"/>
    </source>
</evidence>
<dbReference type="PANTHER" id="PTHR23513:SF6">
    <property type="entry name" value="MAJOR FACILITATOR SUPERFAMILY ASSOCIATED DOMAIN-CONTAINING PROTEIN"/>
    <property type="match status" value="1"/>
</dbReference>
<feature type="transmembrane region" description="Helical" evidence="6">
    <location>
        <begin position="316"/>
        <end position="338"/>
    </location>
</feature>
<evidence type="ECO:0000313" key="8">
    <source>
        <dbReference type="Proteomes" id="UP000232101"/>
    </source>
</evidence>